<dbReference type="GO" id="GO:0005886">
    <property type="term" value="C:plasma membrane"/>
    <property type="evidence" value="ECO:0007669"/>
    <property type="project" value="UniProtKB-SubCell"/>
</dbReference>
<feature type="transmembrane region" description="Helical" evidence="10">
    <location>
        <begin position="345"/>
        <end position="366"/>
    </location>
</feature>
<dbReference type="GO" id="GO:0009103">
    <property type="term" value="P:lipopolysaccharide biosynthetic process"/>
    <property type="evidence" value="ECO:0007669"/>
    <property type="project" value="UniProtKB-ARBA"/>
</dbReference>
<evidence type="ECO:0000256" key="1">
    <source>
        <dbReference type="ARBA" id="ARBA00004586"/>
    </source>
</evidence>
<dbReference type="InterPro" id="IPR050297">
    <property type="entry name" value="LipidA_mod_glycosyltrf_83"/>
</dbReference>
<dbReference type="PANTHER" id="PTHR33908:SF11">
    <property type="entry name" value="MEMBRANE PROTEIN"/>
    <property type="match status" value="1"/>
</dbReference>
<comment type="caution">
    <text evidence="11">The sequence shown here is derived from an EMBL/GenBank/DDBJ whole genome shotgun (WGS) entry which is preliminary data.</text>
</comment>
<dbReference type="GO" id="GO:0016763">
    <property type="term" value="F:pentosyltransferase activity"/>
    <property type="evidence" value="ECO:0007669"/>
    <property type="project" value="TreeGrafter"/>
</dbReference>
<evidence type="ECO:0000256" key="3">
    <source>
        <dbReference type="ARBA" id="ARBA00022475"/>
    </source>
</evidence>
<feature type="transmembrane region" description="Helical" evidence="10">
    <location>
        <begin position="126"/>
        <end position="159"/>
    </location>
</feature>
<dbReference type="Pfam" id="PF03901">
    <property type="entry name" value="Glyco_transf_22"/>
    <property type="match status" value="1"/>
</dbReference>
<organism evidence="11 12">
    <name type="scientific">Candidatus Nomurabacteria bacterium RIFCSPLOWO2_12_FULL_46_14</name>
    <dbReference type="NCBI Taxonomy" id="1801797"/>
    <lineage>
        <taxon>Bacteria</taxon>
        <taxon>Candidatus Nomuraibacteriota</taxon>
    </lineage>
</organism>
<protein>
    <submittedName>
        <fullName evidence="11">Uncharacterized protein</fullName>
    </submittedName>
</protein>
<dbReference type="EMBL" id="MFVV01000033">
    <property type="protein sequence ID" value="OGJ02807.1"/>
    <property type="molecule type" value="Genomic_DNA"/>
</dbReference>
<sequence>MDLHKKLLILIIVFTFLVRILFVFYSPLRGWDETVYLNLGRQLSEQPLNYSLQNSGWNDFIPADDPVYAWPNIGFRAPLLPYTLSIFYFFNLDFLIPFLLPFFAALSAFLVYILGKELFNRRAGLYAAFLFSLLPVHIFASGQIWTDTFVVFFLLLSFISFWRGFERRDNKYKMLFGLFLALALLARYTTLWLGPVFLFYLLLKEKSFKFLKDKYLWYGAGVFLLTLLPWLLYGFVYYDNPLGAFVHGFQASAYWGGVQPWTFFLQSAWLNFSVIASLFLLALFYVSFKKRWLRREIILLLAWVIFFFLVVSFMPHKENRFILPIVPAVCLLVGFLLSELKRFGNLILGFVGAILLISVAGVAAIYENKANDQATTCFWEANKFLANQEHNSLILTNQSPISYYYTRKENKLYPDPWKFDSLREELDKNYIGREVYFLYSNYDMPQESKIQDDLDDNLTKAFKCTKDRGYAAVYHL</sequence>
<evidence type="ECO:0000313" key="12">
    <source>
        <dbReference type="Proteomes" id="UP000176192"/>
    </source>
</evidence>
<feature type="transmembrane region" description="Helical" evidence="10">
    <location>
        <begin position="94"/>
        <end position="114"/>
    </location>
</feature>
<keyword evidence="6 10" id="KW-0812">Transmembrane</keyword>
<feature type="transmembrane region" description="Helical" evidence="10">
    <location>
        <begin position="215"/>
        <end position="238"/>
    </location>
</feature>
<feature type="transmembrane region" description="Helical" evidence="10">
    <location>
        <begin position="179"/>
        <end position="203"/>
    </location>
</feature>
<evidence type="ECO:0000256" key="5">
    <source>
        <dbReference type="ARBA" id="ARBA00022679"/>
    </source>
</evidence>
<accession>A0A1F6Y8W8</accession>
<keyword evidence="7" id="KW-0256">Endoplasmic reticulum</keyword>
<keyword evidence="8 10" id="KW-1133">Transmembrane helix</keyword>
<evidence type="ECO:0000256" key="6">
    <source>
        <dbReference type="ARBA" id="ARBA00022692"/>
    </source>
</evidence>
<evidence type="ECO:0000256" key="7">
    <source>
        <dbReference type="ARBA" id="ARBA00022824"/>
    </source>
</evidence>
<dbReference type="InterPro" id="IPR005599">
    <property type="entry name" value="GPI_mannosylTrfase"/>
</dbReference>
<keyword evidence="9 10" id="KW-0472">Membrane</keyword>
<dbReference type="PANTHER" id="PTHR33908">
    <property type="entry name" value="MANNOSYLTRANSFERASE YKCB-RELATED"/>
    <property type="match status" value="1"/>
</dbReference>
<name>A0A1F6Y8W8_9BACT</name>
<gene>
    <name evidence="11" type="ORF">A3G06_00245</name>
</gene>
<keyword evidence="4" id="KW-0328">Glycosyltransferase</keyword>
<feature type="transmembrane region" description="Helical" evidence="10">
    <location>
        <begin position="7"/>
        <end position="28"/>
    </location>
</feature>
<dbReference type="AlphaFoldDB" id="A0A1F6Y8W8"/>
<evidence type="ECO:0000256" key="2">
    <source>
        <dbReference type="ARBA" id="ARBA00004651"/>
    </source>
</evidence>
<keyword evidence="3" id="KW-1003">Cell membrane</keyword>
<proteinExistence type="predicted"/>
<dbReference type="Proteomes" id="UP000176192">
    <property type="component" value="Unassembled WGS sequence"/>
</dbReference>
<evidence type="ECO:0000256" key="10">
    <source>
        <dbReference type="SAM" id="Phobius"/>
    </source>
</evidence>
<evidence type="ECO:0000256" key="4">
    <source>
        <dbReference type="ARBA" id="ARBA00022676"/>
    </source>
</evidence>
<evidence type="ECO:0000256" key="8">
    <source>
        <dbReference type="ARBA" id="ARBA00022989"/>
    </source>
</evidence>
<comment type="subcellular location">
    <subcellularLocation>
        <location evidence="2">Cell membrane</location>
        <topology evidence="2">Multi-pass membrane protein</topology>
    </subcellularLocation>
    <subcellularLocation>
        <location evidence="1">Endoplasmic reticulum membrane</location>
    </subcellularLocation>
</comment>
<keyword evidence="5" id="KW-0808">Transferase</keyword>
<reference evidence="11 12" key="1">
    <citation type="journal article" date="2016" name="Nat. Commun.">
        <title>Thousands of microbial genomes shed light on interconnected biogeochemical processes in an aquifer system.</title>
        <authorList>
            <person name="Anantharaman K."/>
            <person name="Brown C.T."/>
            <person name="Hug L.A."/>
            <person name="Sharon I."/>
            <person name="Castelle C.J."/>
            <person name="Probst A.J."/>
            <person name="Thomas B.C."/>
            <person name="Singh A."/>
            <person name="Wilkins M.J."/>
            <person name="Karaoz U."/>
            <person name="Brodie E.L."/>
            <person name="Williams K.H."/>
            <person name="Hubbard S.S."/>
            <person name="Banfield J.F."/>
        </authorList>
    </citation>
    <scope>NUCLEOTIDE SEQUENCE [LARGE SCALE GENOMIC DNA]</scope>
</reference>
<feature type="transmembrane region" description="Helical" evidence="10">
    <location>
        <begin position="321"/>
        <end position="338"/>
    </location>
</feature>
<evidence type="ECO:0000256" key="9">
    <source>
        <dbReference type="ARBA" id="ARBA00023136"/>
    </source>
</evidence>
<dbReference type="STRING" id="1801797.A3G06_00245"/>
<feature type="transmembrane region" description="Helical" evidence="10">
    <location>
        <begin position="297"/>
        <end position="315"/>
    </location>
</feature>
<evidence type="ECO:0000313" key="11">
    <source>
        <dbReference type="EMBL" id="OGJ02807.1"/>
    </source>
</evidence>
<feature type="transmembrane region" description="Helical" evidence="10">
    <location>
        <begin position="263"/>
        <end position="285"/>
    </location>
</feature>